<dbReference type="KEGG" id="cnan:A2G96_09655"/>
<dbReference type="InterPro" id="IPR056090">
    <property type="entry name" value="DUF7673"/>
</dbReference>
<sequence>MTSPFVAHRDKVLGHYSTAAWLRRLVLAMWNGNAYPVGLSQLTNLDDSHAKAVLEMLSSYRQNGENDATFMALAEECRARLEEEAAAAQRADEFEAWLRQVRSELRTVGLSRDLADDRYDWFEGKFNAGLTPGDAAREAARANLV</sequence>
<name>A0A142JIS2_9BURK</name>
<proteinExistence type="predicted"/>
<dbReference type="EMBL" id="CP014844">
    <property type="protein sequence ID" value="AMR77984.1"/>
    <property type="molecule type" value="Genomic_DNA"/>
</dbReference>
<organism evidence="2 3">
    <name type="scientific">Cupriavidus nantongensis</name>
    <dbReference type="NCBI Taxonomy" id="1796606"/>
    <lineage>
        <taxon>Bacteria</taxon>
        <taxon>Pseudomonadati</taxon>
        <taxon>Pseudomonadota</taxon>
        <taxon>Betaproteobacteria</taxon>
        <taxon>Burkholderiales</taxon>
        <taxon>Burkholderiaceae</taxon>
        <taxon>Cupriavidus</taxon>
    </lineage>
</organism>
<feature type="domain" description="DUF7673" evidence="1">
    <location>
        <begin position="15"/>
        <end position="65"/>
    </location>
</feature>
<reference evidence="2 3" key="1">
    <citation type="submission" date="2016-03" db="EMBL/GenBank/DDBJ databases">
        <title>Complete genome sequence of a novel chlorpyrifos degrading bacterium, Cupriavidus nantongensis sp. X1.</title>
        <authorList>
            <person name="Fang L."/>
        </authorList>
    </citation>
    <scope>NUCLEOTIDE SEQUENCE [LARGE SCALE GENOMIC DNA]</scope>
    <source>
        <strain evidence="2 3">X1</strain>
    </source>
</reference>
<dbReference type="Pfam" id="PF24720">
    <property type="entry name" value="DUF7673"/>
    <property type="match status" value="1"/>
</dbReference>
<dbReference type="RefSeq" id="WP_062798728.1">
    <property type="nucleotide sequence ID" value="NZ_CP014844.1"/>
</dbReference>
<dbReference type="AlphaFoldDB" id="A0A142JIS2"/>
<evidence type="ECO:0000313" key="3">
    <source>
        <dbReference type="Proteomes" id="UP000075238"/>
    </source>
</evidence>
<keyword evidence="3" id="KW-1185">Reference proteome</keyword>
<evidence type="ECO:0000313" key="2">
    <source>
        <dbReference type="EMBL" id="AMR77984.1"/>
    </source>
</evidence>
<accession>A0A142JIS2</accession>
<dbReference type="Proteomes" id="UP000075238">
    <property type="component" value="Chromosome 1"/>
</dbReference>
<protein>
    <recommendedName>
        <fullName evidence="1">DUF7673 domain-containing protein</fullName>
    </recommendedName>
</protein>
<gene>
    <name evidence="2" type="ORF">A2G96_09655</name>
</gene>
<dbReference type="OrthoDB" id="7028209at2"/>
<evidence type="ECO:0000259" key="1">
    <source>
        <dbReference type="Pfam" id="PF24720"/>
    </source>
</evidence>